<gene>
    <name evidence="1" type="ORF">phiNV3_p38</name>
</gene>
<accession>A0A2P0ZLK3</accession>
<evidence type="ECO:0000313" key="1">
    <source>
        <dbReference type="EMBL" id="AVH86147.1"/>
    </source>
</evidence>
<name>A0A2P0ZLK3_9CAUD</name>
<proteinExistence type="predicted"/>
<reference evidence="1 2" key="1">
    <citation type="submission" date="2018-01" db="EMBL/GenBank/DDBJ databases">
        <title>Genome of phiNV3, a phiKMVvirus-like phage infecting Pseudomonas agarici.</title>
        <authorList>
            <person name="Storey N.H."/>
        </authorList>
    </citation>
    <scope>NUCLEOTIDE SEQUENCE [LARGE SCALE GENOMIC DNA]</scope>
</reference>
<dbReference type="Proteomes" id="UP000240855">
    <property type="component" value="Segment"/>
</dbReference>
<dbReference type="EMBL" id="MG845683">
    <property type="protein sequence ID" value="AVH86147.1"/>
    <property type="molecule type" value="Genomic_DNA"/>
</dbReference>
<keyword evidence="2" id="KW-1185">Reference proteome</keyword>
<evidence type="ECO:0000313" key="2">
    <source>
        <dbReference type="Proteomes" id="UP000240855"/>
    </source>
</evidence>
<sequence>MATQAKGKLTPQNPMTPTEILAAPEAATPVQGVGLDAIGGSLVQGQVALGQEANAASLAAIKQEQDRSALDTATALLSESTVTGRALDEASQWFGPERTEIDRSFNPGTYAEKRFAELGIPHNERYAKAIAQAADADDAEQIISRIQQHEENQRVVEQNPYWNFAATMVDPVALAMDAVTFGTGRALRLGRGGMALVGGSGQLGYVAAMDATDMDVDGSTYLLAGALGAGIGAVVGKGAARAAARSPEPVIHPAAVPEVPPTPMVPALAETPKLNLESRIKTEVIPTINRQADAFEDALVAGAHGKTAAEAARFLGSHADVPAPLRAVAAKVAEALDGMAAAGQTSLFKVIRGGDTAHEMYLRPGTGGLHSTSGMESLVSVRGASAAGRVGTNPVTALHELTHAATVQIMRAAEKDLSSVSAAAQDSMRLLTQTLDQVKAHLTDTPDSALSDFAKDLKAGRSNALANRMELVAWGMTDPRMQRLLESVSVPDKGSLWDALVQTVRGLLGLAPEAATALSNVLLGGSKLLEESAGYTAQMATWANKGAPVAAPAYEAAFEGTKAAAKATTGFVNRFFSEADLLGINPEARAMMGRLIDDPVRREGYSTNDNAASFLRRYRNEFDGYVKQYEDAVADLMGQRGIGWKDRALNTKKSVQGRDAVNDEVATELLRRNREWTSQGFVSDKADLDPAVKKIADISDDIHSKMGARAKEAGVRGFEDFQPHPGYFHRSWNYSKMLDLDNVQPGLAAKVIGEAVRRGLKGLDADDALTISKAIVQRAKDRASGIRSEFMGALGVADTTFIRESLEAAGVSEVKRNSIMGKIEQKASDQGTVKYGKGRLNLDMDVEVNVSGQVYRVADLIDRDVDRLLENYAGSISGRSALARAGMPGDSEIEAFIREYTQTVSHMGLAKTEELTGQLRGVFGDFTGNVPKEHQLGPIAQRAAGLTSATMLGFSGVYQLAELATIMHRQGVAATMGEMMQSFGGGMRKLLGQAARDPDLASEMQTVLGLDLARDVRMKPWKRQFDTFLSSSDTTFDRLLHSGKQATPILNGMKFIHGIQSRMNANLTLNKVARAAAGDADALAVLKAYGKDVDWDPLLKRVHGYVSLNGRNATSMNWGQWAKADVDTVMNTALRIMDDSLLYGRVGQNAGYARSPVGQMLGQFRSFVAFAHNKLLRGTYENQGVLGVASLLALQYPLTSMMLGVKAAINGKLDLSETGLKKMATDGISYTAGLGFTADMWGIVNGNGRMSAPVFGLAENTGEVFRGVKGLFGDDQRAAAGDIASGAAGLIPFVNVFPASKLLIESIKGE</sequence>
<organism evidence="1 2">
    <name type="scientific">Pseudomonas phage phiNV3</name>
    <dbReference type="NCBI Taxonomy" id="2079544"/>
    <lineage>
        <taxon>Viruses</taxon>
        <taxon>Duplodnaviria</taxon>
        <taxon>Heunggongvirae</taxon>
        <taxon>Uroviricota</taxon>
        <taxon>Caudoviricetes</taxon>
        <taxon>Autographivirales</taxon>
        <taxon>Autoscriptoviridae</taxon>
        <taxon>Krylovirinae</taxon>
        <taxon>Kirikabuvirus</taxon>
        <taxon>Kirikabuvirus NV3</taxon>
    </lineage>
</organism>
<protein>
    <submittedName>
        <fullName evidence="1">Putative internal core protein</fullName>
    </submittedName>
</protein>